<accession>A0ABQ9V8P6</accession>
<keyword evidence="2" id="KW-1185">Reference proteome</keyword>
<dbReference type="Proteomes" id="UP001266305">
    <property type="component" value="Unassembled WGS sequence"/>
</dbReference>
<sequence length="69" mass="7789">MTTDHLAAAAAPFRPLFPPLQPLITALADDLRHHRRHEGLSTLREPPVLLPYSQPLRVARLLCTCDFHL</sequence>
<proteinExistence type="predicted"/>
<gene>
    <name evidence="1" type="ORF">P7K49_015247</name>
</gene>
<evidence type="ECO:0000313" key="2">
    <source>
        <dbReference type="Proteomes" id="UP001266305"/>
    </source>
</evidence>
<feature type="non-terminal residue" evidence="1">
    <location>
        <position position="69"/>
    </location>
</feature>
<name>A0ABQ9V8P6_SAGOE</name>
<evidence type="ECO:0000313" key="1">
    <source>
        <dbReference type="EMBL" id="KAK2105733.1"/>
    </source>
</evidence>
<organism evidence="1 2">
    <name type="scientific">Saguinus oedipus</name>
    <name type="common">Cotton-top tamarin</name>
    <name type="synonym">Oedipomidas oedipus</name>
    <dbReference type="NCBI Taxonomy" id="9490"/>
    <lineage>
        <taxon>Eukaryota</taxon>
        <taxon>Metazoa</taxon>
        <taxon>Chordata</taxon>
        <taxon>Craniata</taxon>
        <taxon>Vertebrata</taxon>
        <taxon>Euteleostomi</taxon>
        <taxon>Mammalia</taxon>
        <taxon>Eutheria</taxon>
        <taxon>Euarchontoglires</taxon>
        <taxon>Primates</taxon>
        <taxon>Haplorrhini</taxon>
        <taxon>Platyrrhini</taxon>
        <taxon>Cebidae</taxon>
        <taxon>Callitrichinae</taxon>
        <taxon>Saguinus</taxon>
    </lineage>
</organism>
<protein>
    <submittedName>
        <fullName evidence="1">Uncharacterized protein</fullName>
    </submittedName>
</protein>
<comment type="caution">
    <text evidence="1">The sequence shown here is derived from an EMBL/GenBank/DDBJ whole genome shotgun (WGS) entry which is preliminary data.</text>
</comment>
<dbReference type="EMBL" id="JASSZA010000007">
    <property type="protein sequence ID" value="KAK2105733.1"/>
    <property type="molecule type" value="Genomic_DNA"/>
</dbReference>
<reference evidence="1 2" key="1">
    <citation type="submission" date="2023-05" db="EMBL/GenBank/DDBJ databases">
        <title>B98-5 Cell Line De Novo Hybrid Assembly: An Optical Mapping Approach.</title>
        <authorList>
            <person name="Kananen K."/>
            <person name="Auerbach J.A."/>
            <person name="Kautto E."/>
            <person name="Blachly J.S."/>
        </authorList>
    </citation>
    <scope>NUCLEOTIDE SEQUENCE [LARGE SCALE GENOMIC DNA]</scope>
    <source>
        <strain evidence="1">B95-8</strain>
        <tissue evidence="1">Cell line</tissue>
    </source>
</reference>